<dbReference type="OrthoDB" id="9757939at2"/>
<feature type="chain" id="PRO_5020864685" description="DUF1680 family protein" evidence="1">
    <location>
        <begin position="25"/>
        <end position="615"/>
    </location>
</feature>
<evidence type="ECO:0000313" key="5">
    <source>
        <dbReference type="Proteomes" id="UP000295499"/>
    </source>
</evidence>
<dbReference type="InterPro" id="IPR012878">
    <property type="entry name" value="Beta-AFase-like_GH127_cat"/>
</dbReference>
<keyword evidence="5" id="KW-1185">Reference proteome</keyword>
<dbReference type="AlphaFoldDB" id="A0A4R6IKF9"/>
<evidence type="ECO:0008006" key="6">
    <source>
        <dbReference type="Google" id="ProtNLM"/>
    </source>
</evidence>
<feature type="domain" description="Non-reducing end beta-L-arabinofuranosidase-like GH127 catalytic" evidence="2">
    <location>
        <begin position="88"/>
        <end position="399"/>
    </location>
</feature>
<dbReference type="PANTHER" id="PTHR43465">
    <property type="entry name" value="DUF1680 DOMAIN PROTEIN (AFU_ORTHOLOGUE AFUA_1G08910)"/>
    <property type="match status" value="1"/>
</dbReference>
<comment type="caution">
    <text evidence="4">The sequence shown here is derived from an EMBL/GenBank/DDBJ whole genome shotgun (WGS) entry which is preliminary data.</text>
</comment>
<dbReference type="InterPro" id="IPR049174">
    <property type="entry name" value="Beta-AFase-like"/>
</dbReference>
<evidence type="ECO:0000259" key="2">
    <source>
        <dbReference type="Pfam" id="PF07944"/>
    </source>
</evidence>
<dbReference type="RefSeq" id="WP_133553951.1">
    <property type="nucleotide sequence ID" value="NZ_SNWM01000002.1"/>
</dbReference>
<dbReference type="Pfam" id="PF07944">
    <property type="entry name" value="Beta-AFase-like_GH127_cat"/>
    <property type="match status" value="1"/>
</dbReference>
<dbReference type="GO" id="GO:0005975">
    <property type="term" value="P:carbohydrate metabolic process"/>
    <property type="evidence" value="ECO:0007669"/>
    <property type="project" value="InterPro"/>
</dbReference>
<organism evidence="4 5">
    <name type="scientific">Pedobacter duraquae</name>
    <dbReference type="NCBI Taxonomy" id="425511"/>
    <lineage>
        <taxon>Bacteria</taxon>
        <taxon>Pseudomonadati</taxon>
        <taxon>Bacteroidota</taxon>
        <taxon>Sphingobacteriia</taxon>
        <taxon>Sphingobacteriales</taxon>
        <taxon>Sphingobacteriaceae</taxon>
        <taxon>Pedobacter</taxon>
    </lineage>
</organism>
<keyword evidence="1" id="KW-0732">Signal</keyword>
<dbReference type="EMBL" id="SNWM01000002">
    <property type="protein sequence ID" value="TDO22523.1"/>
    <property type="molecule type" value="Genomic_DNA"/>
</dbReference>
<dbReference type="PANTHER" id="PTHR43465:SF2">
    <property type="entry name" value="DUF1680 DOMAIN PROTEIN (AFU_ORTHOLOGUE AFUA_1G08910)"/>
    <property type="match status" value="1"/>
</dbReference>
<reference evidence="4 5" key="1">
    <citation type="submission" date="2019-03" db="EMBL/GenBank/DDBJ databases">
        <title>Genomic Encyclopedia of Archaeal and Bacterial Type Strains, Phase II (KMG-II): from individual species to whole genera.</title>
        <authorList>
            <person name="Goeker M."/>
        </authorList>
    </citation>
    <scope>NUCLEOTIDE SEQUENCE [LARGE SCALE GENOMIC DNA]</scope>
    <source>
        <strain evidence="4 5">DSM 19034</strain>
    </source>
</reference>
<dbReference type="SUPFAM" id="SSF48208">
    <property type="entry name" value="Six-hairpin glycosidases"/>
    <property type="match status" value="1"/>
</dbReference>
<gene>
    <name evidence="4" type="ORF">CLV32_1498</name>
</gene>
<dbReference type="InterPro" id="IPR008928">
    <property type="entry name" value="6-hairpin_glycosidase_sf"/>
</dbReference>
<dbReference type="InterPro" id="IPR049046">
    <property type="entry name" value="Beta-AFase-like_GH127_middle"/>
</dbReference>
<proteinExistence type="predicted"/>
<dbReference type="Proteomes" id="UP000295499">
    <property type="component" value="Unassembled WGS sequence"/>
</dbReference>
<sequence length="615" mass="68381">MKRTFYPTFAVLAFCLMFIVPAWAQDARVKVQPVVKEITPTIWDIQLPAQNTLKGYLGDRYTENLKNRLLKIDEAGLLDGFTHRPGKHRWIGEHVGKYLEAAANTWEITKDEALKKQMDRIANTLVSTQLPDGYLGTYLPENYWTSWDVWSHKYNLVGLLAYYRVSGDRKFYDAAVKIGNLLCRTFGDNPGQKDIIKAGSHVGMAATSVIDPMVDLYRWTGDKKYLDFCHYIISAYNHQGGPAIINSLLTHKQVNKVANGKAYEMLSNLVGVIKLYRVTGEPELFTASKIAFDDIANKRLFVSGTTSDHERFKDDFELSADTAAHMGEGCVTTTWVQFGMQMFAATGDMKYFNEVEKSVYNHLLAAENPSTGCVSYYTPLVGVKPYRCHITCCLSSVPRGISLIPYLNYGHLRNKPTVFFYESADIEDHILVDNQQMRLGLKIQSKFPQAGVADILVDVPKPASFAIQLRVPMWATAFKATVNGKAYSGIADDVVNISRTWKAGDKIAVTFNIPVHVLPGGKSYPNEIAIKRGPQLLAFDDSLNKGEGSSYMVSKTPILVNQGKLPADWVGSQVYQLSVTTKNGVKSQLTLVPYSDASQTGAGSTVWIPASVDAR</sequence>
<evidence type="ECO:0000259" key="3">
    <source>
        <dbReference type="Pfam" id="PF20736"/>
    </source>
</evidence>
<protein>
    <recommendedName>
        <fullName evidence="6">DUF1680 family protein</fullName>
    </recommendedName>
</protein>
<name>A0A4R6IKF9_9SPHI</name>
<evidence type="ECO:0000313" key="4">
    <source>
        <dbReference type="EMBL" id="TDO22523.1"/>
    </source>
</evidence>
<feature type="domain" description="Non-reducing end beta-L-arabinofuranosidase-like GH127 middle" evidence="3">
    <location>
        <begin position="437"/>
        <end position="512"/>
    </location>
</feature>
<dbReference type="Pfam" id="PF20736">
    <property type="entry name" value="Glyco_hydro127M"/>
    <property type="match status" value="1"/>
</dbReference>
<feature type="signal peptide" evidence="1">
    <location>
        <begin position="1"/>
        <end position="24"/>
    </location>
</feature>
<accession>A0A4R6IKF9</accession>
<evidence type="ECO:0000256" key="1">
    <source>
        <dbReference type="SAM" id="SignalP"/>
    </source>
</evidence>